<reference evidence="1 2" key="1">
    <citation type="submission" date="2020-02" db="EMBL/GenBank/DDBJ databases">
        <title>Genome sequences of Thiorhodococcus mannitoliphagus and Thiorhodococcus minor, purple sulfur photosynthetic bacteria in the gammaproteobacterial family, Chromatiaceae.</title>
        <authorList>
            <person name="Aviles F.A."/>
            <person name="Meyer T.E."/>
            <person name="Kyndt J.A."/>
        </authorList>
    </citation>
    <scope>NUCLEOTIDE SEQUENCE [LARGE SCALE GENOMIC DNA]</scope>
    <source>
        <strain evidence="1 2">DSM 11518</strain>
    </source>
</reference>
<gene>
    <name evidence="1" type="ORF">G3446_02145</name>
</gene>
<dbReference type="RefSeq" id="WP_164450751.1">
    <property type="nucleotide sequence ID" value="NZ_JAAIJQ010000004.1"/>
</dbReference>
<proteinExistence type="predicted"/>
<dbReference type="Proteomes" id="UP000483379">
    <property type="component" value="Unassembled WGS sequence"/>
</dbReference>
<comment type="caution">
    <text evidence="1">The sequence shown here is derived from an EMBL/GenBank/DDBJ whole genome shotgun (WGS) entry which is preliminary data.</text>
</comment>
<evidence type="ECO:0000313" key="2">
    <source>
        <dbReference type="Proteomes" id="UP000483379"/>
    </source>
</evidence>
<accession>A0A6M0JX53</accession>
<evidence type="ECO:0000313" key="1">
    <source>
        <dbReference type="EMBL" id="NEV60705.1"/>
    </source>
</evidence>
<dbReference type="AlphaFoldDB" id="A0A6M0JX53"/>
<keyword evidence="2" id="KW-1185">Reference proteome</keyword>
<sequence>MRAVTMALVFLLIGIAVGGVLAVGVGAGMGAAGGLLMGAQAGVCLAADTAHAQGALDASARDDMIAATVAKIRAKSRAAPVDTGIEWVQDAAGCAKLLEQFSPQQEEQKGG</sequence>
<organism evidence="1 2">
    <name type="scientific">Thiorhodococcus minor</name>
    <dbReference type="NCBI Taxonomy" id="57489"/>
    <lineage>
        <taxon>Bacteria</taxon>
        <taxon>Pseudomonadati</taxon>
        <taxon>Pseudomonadota</taxon>
        <taxon>Gammaproteobacteria</taxon>
        <taxon>Chromatiales</taxon>
        <taxon>Chromatiaceae</taxon>
        <taxon>Thiorhodococcus</taxon>
    </lineage>
</organism>
<name>A0A6M0JX53_9GAMM</name>
<dbReference type="EMBL" id="JAAIJQ010000004">
    <property type="protein sequence ID" value="NEV60705.1"/>
    <property type="molecule type" value="Genomic_DNA"/>
</dbReference>
<protein>
    <submittedName>
        <fullName evidence="1">Uncharacterized protein</fullName>
    </submittedName>
</protein>